<dbReference type="InterPro" id="IPR013078">
    <property type="entry name" value="His_Pase_superF_clade-1"/>
</dbReference>
<evidence type="ECO:0000256" key="1">
    <source>
        <dbReference type="SAM" id="Phobius"/>
    </source>
</evidence>
<feature type="transmembrane region" description="Helical" evidence="1">
    <location>
        <begin position="134"/>
        <end position="156"/>
    </location>
</feature>
<evidence type="ECO:0000313" key="2">
    <source>
        <dbReference type="EMBL" id="MFD1721865.1"/>
    </source>
</evidence>
<comment type="caution">
    <text evidence="2">The sequence shown here is derived from an EMBL/GenBank/DDBJ whole genome shotgun (WGS) entry which is preliminary data.</text>
</comment>
<dbReference type="InterPro" id="IPR029033">
    <property type="entry name" value="His_PPase_superfam"/>
</dbReference>
<gene>
    <name evidence="2" type="ORF">ACFSBI_09905</name>
</gene>
<organism evidence="2 3">
    <name type="scientific">Amnibacterium endophyticum</name>
    <dbReference type="NCBI Taxonomy" id="2109337"/>
    <lineage>
        <taxon>Bacteria</taxon>
        <taxon>Bacillati</taxon>
        <taxon>Actinomycetota</taxon>
        <taxon>Actinomycetes</taxon>
        <taxon>Micrococcales</taxon>
        <taxon>Microbacteriaceae</taxon>
        <taxon>Amnibacterium</taxon>
    </lineage>
</organism>
<dbReference type="RefSeq" id="WP_377934484.1">
    <property type="nucleotide sequence ID" value="NZ_JBHUEA010000014.1"/>
</dbReference>
<proteinExistence type="predicted"/>
<name>A0ABW4LF05_9MICO</name>
<protein>
    <submittedName>
        <fullName evidence="2">Histidine phosphatase family protein</fullName>
    </submittedName>
</protein>
<keyword evidence="1" id="KW-1133">Transmembrane helix</keyword>
<reference evidence="3" key="1">
    <citation type="journal article" date="2019" name="Int. J. Syst. Evol. Microbiol.">
        <title>The Global Catalogue of Microorganisms (GCM) 10K type strain sequencing project: providing services to taxonomists for standard genome sequencing and annotation.</title>
        <authorList>
            <consortium name="The Broad Institute Genomics Platform"/>
            <consortium name="The Broad Institute Genome Sequencing Center for Infectious Disease"/>
            <person name="Wu L."/>
            <person name="Ma J."/>
        </authorList>
    </citation>
    <scope>NUCLEOTIDE SEQUENCE [LARGE SCALE GENOMIC DNA]</scope>
    <source>
        <strain evidence="3">CGMCC 1.12471</strain>
    </source>
</reference>
<dbReference type="Gene3D" id="3.40.50.1240">
    <property type="entry name" value="Phosphoglycerate mutase-like"/>
    <property type="match status" value="1"/>
</dbReference>
<dbReference type="EMBL" id="JBHUEA010000014">
    <property type="protein sequence ID" value="MFD1721865.1"/>
    <property type="molecule type" value="Genomic_DNA"/>
</dbReference>
<sequence length="186" mass="19983">MACIFITHPEVLIDPGVPVVEWGLSSVGKDRATRLPDQVGSGVELVVSSGERKAVETADLLAAARGLPRVVDHALGEMDRSATGYLPPAEFEQTADAFFAHPELSVRGWERAVDAQSRVEAAVRRHQGESDDRAIAFVAHGGVGGLLMASLAAVPISRSLDQPGLGSYFWFDAQNWKLLSPWHSIS</sequence>
<keyword evidence="3" id="KW-1185">Reference proteome</keyword>
<evidence type="ECO:0000313" key="3">
    <source>
        <dbReference type="Proteomes" id="UP001597347"/>
    </source>
</evidence>
<dbReference type="Pfam" id="PF00300">
    <property type="entry name" value="His_Phos_1"/>
    <property type="match status" value="1"/>
</dbReference>
<accession>A0ABW4LF05</accession>
<keyword evidence="1" id="KW-0472">Membrane</keyword>
<dbReference type="Proteomes" id="UP001597347">
    <property type="component" value="Unassembled WGS sequence"/>
</dbReference>
<keyword evidence="1" id="KW-0812">Transmembrane</keyword>
<dbReference type="SUPFAM" id="SSF53254">
    <property type="entry name" value="Phosphoglycerate mutase-like"/>
    <property type="match status" value="1"/>
</dbReference>